<dbReference type="Proteomes" id="UP000535589">
    <property type="component" value="Unassembled WGS sequence"/>
</dbReference>
<dbReference type="InterPro" id="IPR004027">
    <property type="entry name" value="SEC_C_motif"/>
</dbReference>
<evidence type="ECO:0000313" key="2">
    <source>
        <dbReference type="Proteomes" id="UP000535589"/>
    </source>
</evidence>
<sequence length="202" mass="22601">MQYQLMSVDTLNDSGSSLFFEGAVFAANLTVKPLAPEQWLPLLVDEPTRELVQAVTEQIHRQHNLILRSEYQLSQLIDSSVDALPEFAYGFMSVWPSIESDWNEMTLNDGSARMLQAFLTTLMLALDEAQTHQQMRDAGYEHLPTLADLLPQLDIMVNEVALAADELMVGQKGQSVNPYKTIGRNDECLCGSGEKFKQCCGR</sequence>
<dbReference type="SUPFAM" id="SSF103642">
    <property type="entry name" value="Sec-C motif"/>
    <property type="match status" value="1"/>
</dbReference>
<dbReference type="Pfam" id="PF03695">
    <property type="entry name" value="UPF0149"/>
    <property type="match status" value="1"/>
</dbReference>
<dbReference type="EMBL" id="JABAIK010000013">
    <property type="protein sequence ID" value="NLS13892.1"/>
    <property type="molecule type" value="Genomic_DNA"/>
</dbReference>
<keyword evidence="2" id="KW-1185">Reference proteome</keyword>
<comment type="caution">
    <text evidence="1">The sequence shown here is derived from an EMBL/GenBank/DDBJ whole genome shotgun (WGS) entry which is preliminary data.</text>
</comment>
<dbReference type="AlphaFoldDB" id="A0A7X8TSQ7"/>
<name>A0A7X8TSQ7_9VIBR</name>
<dbReference type="Gene3D" id="3.10.450.50">
    <property type="match status" value="1"/>
</dbReference>
<proteinExistence type="predicted"/>
<protein>
    <submittedName>
        <fullName evidence="1">UPF0149 family protein</fullName>
    </submittedName>
</protein>
<dbReference type="Pfam" id="PF02810">
    <property type="entry name" value="SEC-C"/>
    <property type="match status" value="1"/>
</dbReference>
<reference evidence="1 2" key="1">
    <citation type="submission" date="2020-04" db="EMBL/GenBank/DDBJ databases">
        <title>Vibrio sp. SM6, a novel species isolated from seawater.</title>
        <authorList>
            <person name="Wang X."/>
        </authorList>
    </citation>
    <scope>NUCLEOTIDE SEQUENCE [LARGE SCALE GENOMIC DNA]</scope>
    <source>
        <strain evidence="1 2">SM6</strain>
    </source>
</reference>
<organism evidence="1 2">
    <name type="scientific">Vibrio agarilyticus</name>
    <dbReference type="NCBI Taxonomy" id="2726741"/>
    <lineage>
        <taxon>Bacteria</taxon>
        <taxon>Pseudomonadati</taxon>
        <taxon>Pseudomonadota</taxon>
        <taxon>Gammaproteobacteria</taxon>
        <taxon>Vibrionales</taxon>
        <taxon>Vibrionaceae</taxon>
        <taxon>Vibrio</taxon>
    </lineage>
</organism>
<accession>A0A7X8TSQ7</accession>
<dbReference type="InterPro" id="IPR011978">
    <property type="entry name" value="YgfB-like"/>
</dbReference>
<gene>
    <name evidence="1" type="ORF">HGP28_13440</name>
</gene>
<dbReference type="RefSeq" id="WP_168836986.1">
    <property type="nucleotide sequence ID" value="NZ_JABAIK010000013.1"/>
</dbReference>
<evidence type="ECO:0000313" key="1">
    <source>
        <dbReference type="EMBL" id="NLS13892.1"/>
    </source>
</evidence>